<dbReference type="EMBL" id="CAJOBS010015583">
    <property type="protein sequence ID" value="CAF4957578.1"/>
    <property type="molecule type" value="Genomic_DNA"/>
</dbReference>
<reference evidence="1" key="1">
    <citation type="submission" date="2021-02" db="EMBL/GenBank/DDBJ databases">
        <authorList>
            <person name="Nowell W R."/>
        </authorList>
    </citation>
    <scope>NUCLEOTIDE SEQUENCE</scope>
</reference>
<organism evidence="1 2">
    <name type="scientific">Rotaria socialis</name>
    <dbReference type="NCBI Taxonomy" id="392032"/>
    <lineage>
        <taxon>Eukaryota</taxon>
        <taxon>Metazoa</taxon>
        <taxon>Spiralia</taxon>
        <taxon>Gnathifera</taxon>
        <taxon>Rotifera</taxon>
        <taxon>Eurotatoria</taxon>
        <taxon>Bdelloidea</taxon>
        <taxon>Philodinida</taxon>
        <taxon>Philodinidae</taxon>
        <taxon>Rotaria</taxon>
    </lineage>
</organism>
<comment type="caution">
    <text evidence="1">The sequence shown here is derived from an EMBL/GenBank/DDBJ whole genome shotgun (WGS) entry which is preliminary data.</text>
</comment>
<feature type="non-terminal residue" evidence="1">
    <location>
        <position position="1"/>
    </location>
</feature>
<proteinExistence type="predicted"/>
<dbReference type="AlphaFoldDB" id="A0A821YEJ1"/>
<evidence type="ECO:0000313" key="2">
    <source>
        <dbReference type="Proteomes" id="UP000663838"/>
    </source>
</evidence>
<evidence type="ECO:0000313" key="1">
    <source>
        <dbReference type="EMBL" id="CAF4957578.1"/>
    </source>
</evidence>
<name>A0A821YEJ1_9BILA</name>
<accession>A0A821YEJ1</accession>
<dbReference type="Proteomes" id="UP000663838">
    <property type="component" value="Unassembled WGS sequence"/>
</dbReference>
<protein>
    <submittedName>
        <fullName evidence="1">Uncharacterized protein</fullName>
    </submittedName>
</protein>
<gene>
    <name evidence="1" type="ORF">TOA249_LOCUS34129</name>
</gene>
<sequence>YEDPTKAVRDFARELDPNLIVIEFVIGGGM</sequence>